<comment type="cofactor">
    <cofactor evidence="1">
        <name>Mg(2+)</name>
        <dbReference type="ChEBI" id="CHEBI:18420"/>
    </cofactor>
</comment>
<dbReference type="GO" id="GO:0016787">
    <property type="term" value="F:hydrolase activity"/>
    <property type="evidence" value="ECO:0007669"/>
    <property type="project" value="UniProtKB-KW"/>
</dbReference>
<dbReference type="EMBL" id="BOON01000023">
    <property type="protein sequence ID" value="GII22961.1"/>
    <property type="molecule type" value="Genomic_DNA"/>
</dbReference>
<protein>
    <recommendedName>
        <fullName evidence="5">Nudix hydrolase domain-containing protein</fullName>
    </recommendedName>
</protein>
<keyword evidence="3 4" id="KW-0378">Hydrolase</keyword>
<dbReference type="PROSITE" id="PS51462">
    <property type="entry name" value="NUDIX"/>
    <property type="match status" value="1"/>
</dbReference>
<dbReference type="Pfam" id="PF00293">
    <property type="entry name" value="NUDIX"/>
    <property type="match status" value="1"/>
</dbReference>
<dbReference type="PANTHER" id="PTHR43046">
    <property type="entry name" value="GDP-MANNOSE MANNOSYL HYDROLASE"/>
    <property type="match status" value="1"/>
</dbReference>
<comment type="similarity">
    <text evidence="2 4">Belongs to the Nudix hydrolase family.</text>
</comment>
<evidence type="ECO:0000313" key="6">
    <source>
        <dbReference type="EMBL" id="GII22961.1"/>
    </source>
</evidence>
<evidence type="ECO:0000256" key="4">
    <source>
        <dbReference type="RuleBase" id="RU003476"/>
    </source>
</evidence>
<evidence type="ECO:0000259" key="5">
    <source>
        <dbReference type="PROSITE" id="PS51462"/>
    </source>
</evidence>
<dbReference type="PROSITE" id="PS00893">
    <property type="entry name" value="NUDIX_BOX"/>
    <property type="match status" value="1"/>
</dbReference>
<evidence type="ECO:0000313" key="7">
    <source>
        <dbReference type="Proteomes" id="UP000599074"/>
    </source>
</evidence>
<evidence type="ECO:0000256" key="2">
    <source>
        <dbReference type="ARBA" id="ARBA00005582"/>
    </source>
</evidence>
<gene>
    <name evidence="6" type="ORF">Pme01_25580</name>
</gene>
<name>A0A8J3TCN5_9ACTN</name>
<dbReference type="Gene3D" id="3.90.79.10">
    <property type="entry name" value="Nucleoside Triphosphate Pyrophosphohydrolase"/>
    <property type="match status" value="1"/>
</dbReference>
<comment type="caution">
    <text evidence="6">The sequence shown here is derived from an EMBL/GenBank/DDBJ whole genome shotgun (WGS) entry which is preliminary data.</text>
</comment>
<proteinExistence type="inferred from homology"/>
<dbReference type="RefSeq" id="WP_168115503.1">
    <property type="nucleotide sequence ID" value="NZ_BOON01000023.1"/>
</dbReference>
<dbReference type="Proteomes" id="UP000599074">
    <property type="component" value="Unassembled WGS sequence"/>
</dbReference>
<organism evidence="6 7">
    <name type="scientific">Planosporangium mesophilum</name>
    <dbReference type="NCBI Taxonomy" id="689768"/>
    <lineage>
        <taxon>Bacteria</taxon>
        <taxon>Bacillati</taxon>
        <taxon>Actinomycetota</taxon>
        <taxon>Actinomycetes</taxon>
        <taxon>Micromonosporales</taxon>
        <taxon>Micromonosporaceae</taxon>
        <taxon>Planosporangium</taxon>
    </lineage>
</organism>
<keyword evidence="7" id="KW-1185">Reference proteome</keyword>
<evidence type="ECO:0000256" key="3">
    <source>
        <dbReference type="ARBA" id="ARBA00022801"/>
    </source>
</evidence>
<dbReference type="InterPro" id="IPR000086">
    <property type="entry name" value="NUDIX_hydrolase_dom"/>
</dbReference>
<dbReference type="InterPro" id="IPR015797">
    <property type="entry name" value="NUDIX_hydrolase-like_dom_sf"/>
</dbReference>
<dbReference type="InterPro" id="IPR020084">
    <property type="entry name" value="NUDIX_hydrolase_CS"/>
</dbReference>
<dbReference type="PRINTS" id="PR00502">
    <property type="entry name" value="NUDIXFAMILY"/>
</dbReference>
<dbReference type="InterPro" id="IPR020476">
    <property type="entry name" value="Nudix_hydrolase"/>
</dbReference>
<reference evidence="6" key="1">
    <citation type="submission" date="2021-01" db="EMBL/GenBank/DDBJ databases">
        <title>Whole genome shotgun sequence of Planosporangium mesophilum NBRC 109066.</title>
        <authorList>
            <person name="Komaki H."/>
            <person name="Tamura T."/>
        </authorList>
    </citation>
    <scope>NUCLEOTIDE SEQUENCE</scope>
    <source>
        <strain evidence="6">NBRC 109066</strain>
    </source>
</reference>
<evidence type="ECO:0000256" key="1">
    <source>
        <dbReference type="ARBA" id="ARBA00001946"/>
    </source>
</evidence>
<sequence>MSPAVLRLASVLLVNPDGAVLLQLREPDARMDPDRWSLPGGHVEPGEDPAVAARRELLEETGLRVHGELTLFRHDTFPARLAPGTRIDWHVFCGATSAHQGDVVLGEGAALRFFAPEEAIRLPLASRVDEVLPAFLASGEYRSLLL</sequence>
<accession>A0A8J3TCN5</accession>
<dbReference type="PANTHER" id="PTHR43046:SF14">
    <property type="entry name" value="MUTT_NUDIX FAMILY PROTEIN"/>
    <property type="match status" value="1"/>
</dbReference>
<dbReference type="SUPFAM" id="SSF55811">
    <property type="entry name" value="Nudix"/>
    <property type="match status" value="1"/>
</dbReference>
<feature type="domain" description="Nudix hydrolase" evidence="5">
    <location>
        <begin position="4"/>
        <end position="137"/>
    </location>
</feature>
<dbReference type="AlphaFoldDB" id="A0A8J3TCN5"/>